<comment type="caution">
    <text evidence="3">The sequence shown here is derived from an EMBL/GenBank/DDBJ whole genome shotgun (WGS) entry which is preliminary data.</text>
</comment>
<dbReference type="EMBL" id="JABFAI010000179">
    <property type="protein sequence ID" value="KAF4951377.1"/>
    <property type="molecule type" value="Genomic_DNA"/>
</dbReference>
<dbReference type="InterPro" id="IPR056637">
    <property type="entry name" value="DUF7735"/>
</dbReference>
<feature type="compositionally biased region" description="Low complexity" evidence="1">
    <location>
        <begin position="490"/>
        <end position="513"/>
    </location>
</feature>
<sequence length="1036" mass="117215">MNDINAFLFDTVQFKATREGLLNLQKCDMSRIASFVSVVTFLNPPSWKLPFETFEQILIATIPESEYPTSKAQLASAYASYIRRARDSQFLLEDPKSELRTLWTKTLKILGGNVRDVRLLNLPCDELSHADYATFRRKVDEGTFHKLGRHHHADNSVDYGCQYAAAVAGDQLFSTVISCLSASGIAVPQIPINHAMTGTTDCTKVPGWDHLDFTALEKLEFSPDIPHNEKRRVRESVLMLYRALNRRLLFVEWRHVFDAIRDHPNVGGPSPKGLSVEFESIRTAHWTEMTYRGVICQDSSIATERHTHCTDPDGLMDENYSLEKHFYSELRFKYNYGLRYLMDDWDSDVEPTRKLSTALLSYGDVLQKNCKWDSVDVVGVPTCTYPTLADWCAFSDVVPTSLLPAWSSLGSSALSWWAENKDDIISGAQECPRRWFNQMVGVAYAQLGLNNTITYGACCDLAKRHVEAHSTEGPEAPETLASTATSGQGATSNSEPTATETSTSNNTENTSRATRVEPWILPKESNLLRLPTEILGEIVKGLRFITVPFDAEHLYDLKIEKETHQNLKSLRLVHRTFAEFDDLNSILFSNICLEPTRAGLTSLQRGDFSRVRPHVHSVTFTTPPSWALPYKAYEKILQSSQDSSVLFWPEGLNSAYDAYMSDARDTQALLEATDGELKQAWTDILKILGDRLEKVKLLSYDCEKIRQVKYLDALGKRDMGIPWQLPRHGHKEDKWERFGLRDETSEPTVEYHCKQATAITGDKLVILVFTCLAASGIAIPNLNIQLLMTGEVECKDIPGWEELDFSKLKVLHISPEIPSGENGLVDRHLWAMSDSHVEKMKIKSGDFCHDLRDKCHSSIQHFAYGIDYVGRGVLCWPIRRPSHDFPELTHLTQKGNIFPQALAAWIFHIKSLRHLEISGKTCRGPADIDWRFVFGAIREHPNVSGEAPKGLRVDLDNLHMEGSLSYAGIICKNASIATKRHERDMSLEHWRDVNYGIEAHFYDELALGENKALLYKMGQWEPRDEDDESDSSEPDS</sequence>
<feature type="region of interest" description="Disordered" evidence="1">
    <location>
        <begin position="469"/>
        <end position="514"/>
    </location>
</feature>
<evidence type="ECO:0000256" key="1">
    <source>
        <dbReference type="SAM" id="MobiDB-lite"/>
    </source>
</evidence>
<evidence type="ECO:0000313" key="3">
    <source>
        <dbReference type="EMBL" id="KAF4951377.1"/>
    </source>
</evidence>
<name>A0A8H4WUZ5_9HYPO</name>
<dbReference type="OrthoDB" id="5010675at2759"/>
<dbReference type="Pfam" id="PF24870">
    <property type="entry name" value="DUF7735"/>
    <property type="match status" value="1"/>
</dbReference>
<accession>A0A8H4WUZ5</accession>
<evidence type="ECO:0000259" key="2">
    <source>
        <dbReference type="Pfam" id="PF24870"/>
    </source>
</evidence>
<proteinExistence type="predicted"/>
<feature type="domain" description="DUF7735" evidence="2">
    <location>
        <begin position="349"/>
        <end position="465"/>
    </location>
</feature>
<reference evidence="3" key="2">
    <citation type="submission" date="2020-05" db="EMBL/GenBank/DDBJ databases">
        <authorList>
            <person name="Kim H.-S."/>
            <person name="Proctor R.H."/>
            <person name="Brown D.W."/>
        </authorList>
    </citation>
    <scope>NUCLEOTIDE SEQUENCE</scope>
    <source>
        <strain evidence="3">NRRL 45417</strain>
    </source>
</reference>
<evidence type="ECO:0000313" key="4">
    <source>
        <dbReference type="Proteomes" id="UP000604273"/>
    </source>
</evidence>
<feature type="compositionally biased region" description="Polar residues" evidence="1">
    <location>
        <begin position="480"/>
        <end position="489"/>
    </location>
</feature>
<organism evidence="3 4">
    <name type="scientific">Fusarium gaditjirri</name>
    <dbReference type="NCBI Taxonomy" id="282569"/>
    <lineage>
        <taxon>Eukaryota</taxon>
        <taxon>Fungi</taxon>
        <taxon>Dikarya</taxon>
        <taxon>Ascomycota</taxon>
        <taxon>Pezizomycotina</taxon>
        <taxon>Sordariomycetes</taxon>
        <taxon>Hypocreomycetidae</taxon>
        <taxon>Hypocreales</taxon>
        <taxon>Nectriaceae</taxon>
        <taxon>Fusarium</taxon>
        <taxon>Fusarium nisikadoi species complex</taxon>
    </lineage>
</organism>
<dbReference type="Proteomes" id="UP000604273">
    <property type="component" value="Unassembled WGS sequence"/>
</dbReference>
<gene>
    <name evidence="3" type="ORF">FGADI_7575</name>
</gene>
<protein>
    <recommendedName>
        <fullName evidence="2">DUF7735 domain-containing protein</fullName>
    </recommendedName>
</protein>
<dbReference type="AlphaFoldDB" id="A0A8H4WUZ5"/>
<reference evidence="3" key="1">
    <citation type="journal article" date="2020" name="BMC Genomics">
        <title>Correction to: Identification and distribution of gene clusters required for synthesis of sphingolipid metabolism inhibitors in diverse species of the filamentous fungus Fusarium.</title>
        <authorList>
            <person name="Kim H.S."/>
            <person name="Lohmar J.M."/>
            <person name="Busman M."/>
            <person name="Brown D.W."/>
            <person name="Naumann T.A."/>
            <person name="Divon H.H."/>
            <person name="Lysoe E."/>
            <person name="Uhlig S."/>
            <person name="Proctor R.H."/>
        </authorList>
    </citation>
    <scope>NUCLEOTIDE SEQUENCE</scope>
    <source>
        <strain evidence="3">NRRL 45417</strain>
    </source>
</reference>
<keyword evidence="4" id="KW-1185">Reference proteome</keyword>